<gene>
    <name evidence="1" type="ORF">KU306_12650</name>
</gene>
<reference evidence="1" key="1">
    <citation type="submission" date="2021-07" db="EMBL/GenBank/DDBJ databases">
        <title>Studies on halocins as antimicrobial molecules from haloarchaea.</title>
        <authorList>
            <person name="Kumar S."/>
            <person name="Khare S.K."/>
        </authorList>
    </citation>
    <scope>NUCLEOTIDE SEQUENCE</scope>
    <source>
        <strain evidence="1">NCIM 5678</strain>
    </source>
</reference>
<keyword evidence="2" id="KW-1185">Reference proteome</keyword>
<dbReference type="PANTHER" id="PTHR21485">
    <property type="entry name" value="HAD SUPERFAMILY MEMBERS CMAS AND KDSC"/>
    <property type="match status" value="1"/>
</dbReference>
<dbReference type="CDD" id="cd02513">
    <property type="entry name" value="CMP-NeuAc_Synthase"/>
    <property type="match status" value="1"/>
</dbReference>
<accession>A0ABY5RD09</accession>
<dbReference type="PANTHER" id="PTHR21485:SF6">
    <property type="entry name" value="N-ACYLNEURAMINATE CYTIDYLYLTRANSFERASE-RELATED"/>
    <property type="match status" value="1"/>
</dbReference>
<dbReference type="Proteomes" id="UP001058330">
    <property type="component" value="Chromosome"/>
</dbReference>
<dbReference type="GeneID" id="74529770"/>
<sequence length="239" mass="26761">MNLGDSVLVTVCARGGSKGVPNKNVRRIAGEPLIAHTLRQAKSWDRMTDLVVSTDDDEIASVARECGAAVPFRRPDHLASDVAAKLPVIQHATRQMEDETGQVYDYVVDLDATAPIRLVEDIENCFRKVAETEANNAYTVTEADKNPYFNMVELDDRGYAHLSKELPDEVVRRQDAPSVYEMNASVYTYERDYLSGATSHHSEKTAISTMPPERSIDIDRDIDLAFVSFLMEEWGVNYD</sequence>
<keyword evidence="1" id="KW-0808">Transferase</keyword>
<dbReference type="GO" id="GO:0016779">
    <property type="term" value="F:nucleotidyltransferase activity"/>
    <property type="evidence" value="ECO:0007669"/>
    <property type="project" value="UniProtKB-KW"/>
</dbReference>
<dbReference type="InterPro" id="IPR050793">
    <property type="entry name" value="CMP-NeuNAc_synthase"/>
</dbReference>
<name>A0ABY5RD09_HALLR</name>
<dbReference type="InterPro" id="IPR029044">
    <property type="entry name" value="Nucleotide-diphossugar_trans"/>
</dbReference>
<evidence type="ECO:0000313" key="1">
    <source>
        <dbReference type="EMBL" id="UVE49753.1"/>
    </source>
</evidence>
<dbReference type="Gene3D" id="3.90.550.10">
    <property type="entry name" value="Spore Coat Polysaccharide Biosynthesis Protein SpsA, Chain A"/>
    <property type="match status" value="1"/>
</dbReference>
<protein>
    <submittedName>
        <fullName evidence="1">Acylneuraminate cytidylyltransferase family protein</fullName>
    </submittedName>
</protein>
<dbReference type="SUPFAM" id="SSF53448">
    <property type="entry name" value="Nucleotide-diphospho-sugar transferases"/>
    <property type="match status" value="1"/>
</dbReference>
<organism evidence="1 2">
    <name type="scientific">Haloferax larsenii</name>
    <dbReference type="NCBI Taxonomy" id="302484"/>
    <lineage>
        <taxon>Archaea</taxon>
        <taxon>Methanobacteriati</taxon>
        <taxon>Methanobacteriota</taxon>
        <taxon>Stenosarchaea group</taxon>
        <taxon>Halobacteria</taxon>
        <taxon>Halobacteriales</taxon>
        <taxon>Haloferacaceae</taxon>
        <taxon>Haloferax</taxon>
    </lineage>
</organism>
<proteinExistence type="predicted"/>
<dbReference type="RefSeq" id="WP_258302148.1">
    <property type="nucleotide sequence ID" value="NZ_CP078063.1"/>
</dbReference>
<keyword evidence="1" id="KW-0548">Nucleotidyltransferase</keyword>
<dbReference type="InterPro" id="IPR003329">
    <property type="entry name" value="Cytidylyl_trans"/>
</dbReference>
<dbReference type="EMBL" id="CP078063">
    <property type="protein sequence ID" value="UVE49753.1"/>
    <property type="molecule type" value="Genomic_DNA"/>
</dbReference>
<dbReference type="Pfam" id="PF02348">
    <property type="entry name" value="CTP_transf_3"/>
    <property type="match status" value="1"/>
</dbReference>
<evidence type="ECO:0000313" key="2">
    <source>
        <dbReference type="Proteomes" id="UP001058330"/>
    </source>
</evidence>